<dbReference type="EMBL" id="JAPNNL010000055">
    <property type="protein sequence ID" value="MDA0634951.1"/>
    <property type="molecule type" value="Genomic_DNA"/>
</dbReference>
<feature type="domain" description="HTH tetR-type" evidence="6">
    <location>
        <begin position="1"/>
        <end position="54"/>
    </location>
</feature>
<dbReference type="Pfam" id="PF00440">
    <property type="entry name" value="TetR_N"/>
    <property type="match status" value="1"/>
</dbReference>
<dbReference type="InterPro" id="IPR009057">
    <property type="entry name" value="Homeodomain-like_sf"/>
</dbReference>
<dbReference type="Pfam" id="PF13977">
    <property type="entry name" value="TetR_C_6"/>
    <property type="match status" value="1"/>
</dbReference>
<evidence type="ECO:0000313" key="8">
    <source>
        <dbReference type="Proteomes" id="UP001144036"/>
    </source>
</evidence>
<evidence type="ECO:0000313" key="7">
    <source>
        <dbReference type="EMBL" id="MDA0634951.1"/>
    </source>
</evidence>
<dbReference type="PANTHER" id="PTHR30055">
    <property type="entry name" value="HTH-TYPE TRANSCRIPTIONAL REGULATOR RUTR"/>
    <property type="match status" value="1"/>
</dbReference>
<name>A0ABT4SCL2_9ACTN</name>
<accession>A0ABT4SCL2</accession>
<comment type="caution">
    <text evidence="7">The sequence shown here is derived from an EMBL/GenBank/DDBJ whole genome shotgun (WGS) entry which is preliminary data.</text>
</comment>
<keyword evidence="3 5" id="KW-0238">DNA-binding</keyword>
<dbReference type="Gene3D" id="1.10.357.10">
    <property type="entry name" value="Tetracycline Repressor, domain 2"/>
    <property type="match status" value="1"/>
</dbReference>
<keyword evidence="2" id="KW-0805">Transcription regulation</keyword>
<reference evidence="7" key="1">
    <citation type="submission" date="2022-11" db="EMBL/GenBank/DDBJ databases">
        <title>Nonomuraea corallina sp. nov., a new species of the genus Nonomuraea isolated from sea side sediment in Thai sea.</title>
        <authorList>
            <person name="Ngamcharungchit C."/>
            <person name="Matsumoto A."/>
            <person name="Suriyachadkun C."/>
            <person name="Panbangred W."/>
            <person name="Inahashi Y."/>
            <person name="Intra B."/>
        </authorList>
    </citation>
    <scope>NUCLEOTIDE SEQUENCE</scope>
    <source>
        <strain evidence="7">MCN248</strain>
    </source>
</reference>
<dbReference type="InterPro" id="IPR036271">
    <property type="entry name" value="Tet_transcr_reg_TetR-rel_C_sf"/>
</dbReference>
<evidence type="ECO:0000256" key="2">
    <source>
        <dbReference type="ARBA" id="ARBA00023015"/>
    </source>
</evidence>
<keyword evidence="8" id="KW-1185">Reference proteome</keyword>
<dbReference type="SUPFAM" id="SSF48498">
    <property type="entry name" value="Tetracyclin repressor-like, C-terminal domain"/>
    <property type="match status" value="1"/>
</dbReference>
<gene>
    <name evidence="7" type="ORF">OUY22_16130</name>
</gene>
<feature type="DNA-binding region" description="H-T-H motif" evidence="5">
    <location>
        <begin position="17"/>
        <end position="36"/>
    </location>
</feature>
<keyword evidence="4" id="KW-0804">Transcription</keyword>
<organism evidence="7 8">
    <name type="scientific">Nonomuraea corallina</name>
    <dbReference type="NCBI Taxonomy" id="2989783"/>
    <lineage>
        <taxon>Bacteria</taxon>
        <taxon>Bacillati</taxon>
        <taxon>Actinomycetota</taxon>
        <taxon>Actinomycetes</taxon>
        <taxon>Streptosporangiales</taxon>
        <taxon>Streptosporangiaceae</taxon>
        <taxon>Nonomuraea</taxon>
    </lineage>
</organism>
<dbReference type="Proteomes" id="UP001144036">
    <property type="component" value="Unassembled WGS sequence"/>
</dbReference>
<dbReference type="SUPFAM" id="SSF46689">
    <property type="entry name" value="Homeodomain-like"/>
    <property type="match status" value="1"/>
</dbReference>
<dbReference type="PROSITE" id="PS50977">
    <property type="entry name" value="HTH_TETR_2"/>
    <property type="match status" value="1"/>
</dbReference>
<dbReference type="InterPro" id="IPR001647">
    <property type="entry name" value="HTH_TetR"/>
</dbReference>
<evidence type="ECO:0000256" key="3">
    <source>
        <dbReference type="ARBA" id="ARBA00023125"/>
    </source>
</evidence>
<dbReference type="PANTHER" id="PTHR30055:SF200">
    <property type="entry name" value="HTH-TYPE TRANSCRIPTIONAL REPRESSOR BDCR"/>
    <property type="match status" value="1"/>
</dbReference>
<evidence type="ECO:0000259" key="6">
    <source>
        <dbReference type="PROSITE" id="PS50977"/>
    </source>
</evidence>
<evidence type="ECO:0000256" key="4">
    <source>
        <dbReference type="ARBA" id="ARBA00023163"/>
    </source>
</evidence>
<evidence type="ECO:0000256" key="1">
    <source>
        <dbReference type="ARBA" id="ARBA00022491"/>
    </source>
</evidence>
<dbReference type="RefSeq" id="WP_270155784.1">
    <property type="nucleotide sequence ID" value="NZ_JAPNNL010000055.1"/>
</dbReference>
<sequence length="186" mass="20683">MKAACEVIAEQGFGHTRTIDIARAAGVSQALLFYHFETKDRLFAEAFAYAARRHMESLAAVERSPKPPLDRLRALLKLSSPTASPEGWRLWIDAWAESMRNKDLQRTSRRLDVQSRQVMQGIIEAGIATGDFTCPDPEGATWRIFALGDGLAIQMNVHGRVLPRRRVIELVRTAAARELGLSADAL</sequence>
<protein>
    <submittedName>
        <fullName evidence="7">TetR/AcrR family transcriptional regulator</fullName>
    </submittedName>
</protein>
<evidence type="ECO:0000256" key="5">
    <source>
        <dbReference type="PROSITE-ProRule" id="PRU00335"/>
    </source>
</evidence>
<dbReference type="InterPro" id="IPR050109">
    <property type="entry name" value="HTH-type_TetR-like_transc_reg"/>
</dbReference>
<dbReference type="InterPro" id="IPR039538">
    <property type="entry name" value="BetI_C"/>
</dbReference>
<proteinExistence type="predicted"/>
<keyword evidence="1" id="KW-0678">Repressor</keyword>